<dbReference type="PROSITE" id="PS51257">
    <property type="entry name" value="PROKAR_LIPOPROTEIN"/>
    <property type="match status" value="1"/>
</dbReference>
<name>A0A7J9FKA5_9ROSI</name>
<dbReference type="EMBL" id="JABEZW010219921">
    <property type="protein sequence ID" value="MBA0785733.1"/>
    <property type="molecule type" value="Genomic_DNA"/>
</dbReference>
<protein>
    <submittedName>
        <fullName evidence="1">Uncharacterized protein</fullName>
    </submittedName>
</protein>
<evidence type="ECO:0000313" key="2">
    <source>
        <dbReference type="Proteomes" id="UP000593568"/>
    </source>
</evidence>
<organism evidence="1 2">
    <name type="scientific">Gossypium trilobum</name>
    <dbReference type="NCBI Taxonomy" id="34281"/>
    <lineage>
        <taxon>Eukaryota</taxon>
        <taxon>Viridiplantae</taxon>
        <taxon>Streptophyta</taxon>
        <taxon>Embryophyta</taxon>
        <taxon>Tracheophyta</taxon>
        <taxon>Spermatophyta</taxon>
        <taxon>Magnoliopsida</taxon>
        <taxon>eudicotyledons</taxon>
        <taxon>Gunneridae</taxon>
        <taxon>Pentapetalae</taxon>
        <taxon>rosids</taxon>
        <taxon>malvids</taxon>
        <taxon>Malvales</taxon>
        <taxon>Malvaceae</taxon>
        <taxon>Malvoideae</taxon>
        <taxon>Gossypium</taxon>
    </lineage>
</organism>
<accession>A0A7J9FKA5</accession>
<dbReference type="AlphaFoldDB" id="A0A7J9FKA5"/>
<keyword evidence="2" id="KW-1185">Reference proteome</keyword>
<gene>
    <name evidence="1" type="ORF">Gotri_026038</name>
</gene>
<evidence type="ECO:0000313" key="1">
    <source>
        <dbReference type="EMBL" id="MBA0785733.1"/>
    </source>
</evidence>
<dbReference type="Proteomes" id="UP000593568">
    <property type="component" value="Unassembled WGS sequence"/>
</dbReference>
<reference evidence="1 2" key="1">
    <citation type="journal article" date="2019" name="Genome Biol. Evol.">
        <title>Insights into the evolution of the New World diploid cottons (Gossypium, subgenus Houzingenia) based on genome sequencing.</title>
        <authorList>
            <person name="Grover C.E."/>
            <person name="Arick M.A. 2nd"/>
            <person name="Thrash A."/>
            <person name="Conover J.L."/>
            <person name="Sanders W.S."/>
            <person name="Peterson D.G."/>
            <person name="Frelichowski J.E."/>
            <person name="Scheffler J.A."/>
            <person name="Scheffler B.E."/>
            <person name="Wendel J.F."/>
        </authorList>
    </citation>
    <scope>NUCLEOTIDE SEQUENCE [LARGE SCALE GENOMIC DNA]</scope>
    <source>
        <strain evidence="1">8</strain>
        <tissue evidence="1">Leaf</tissue>
    </source>
</reference>
<proteinExistence type="predicted"/>
<sequence length="141" mass="15928">MQAPPRTDSSFFSSTYGILAVISSCCSLPKGSHAFFSHYYRYENNGKSLSQLSTTPIRNRIDYGFKPYTHGFIKSGQGFTSVEKMIHSESHSIALPESKMYVLKRLTSLLLSWYNPFLAEPPFSSVHRVKMECRTRTGANS</sequence>
<comment type="caution">
    <text evidence="1">The sequence shown here is derived from an EMBL/GenBank/DDBJ whole genome shotgun (WGS) entry which is preliminary data.</text>
</comment>